<dbReference type="AlphaFoldDB" id="A0A1I7NGP2"/>
<sequence length="140" mass="15869">MQVRIAKAAEKATTKAMDAASVWRKINQAAKEVKGIKEVKHVSGPGEFKKFAVIGENFDKKVMPFANKLKEKGLEVEVFQPSKEALEGWRKLLKEYDGKQIPDQVVREQKIFKENVIWREKIQKEGYDILSTGGSGKSTF</sequence>
<evidence type="ECO:0000313" key="1">
    <source>
        <dbReference type="EMBL" id="SFV33716.1"/>
    </source>
</evidence>
<evidence type="ECO:0000313" key="2">
    <source>
        <dbReference type="Proteomes" id="UP000199537"/>
    </source>
</evidence>
<name>A0A1I7NGP2_9BACT</name>
<reference evidence="2" key="1">
    <citation type="submission" date="2016-10" db="EMBL/GenBank/DDBJ databases">
        <authorList>
            <person name="Varghese N."/>
            <person name="Submissions S."/>
        </authorList>
    </citation>
    <scope>NUCLEOTIDE SEQUENCE [LARGE SCALE GENOMIC DNA]</scope>
    <source>
        <strain evidence="2">DSM 14807</strain>
    </source>
</reference>
<organism evidence="1 2">
    <name type="scientific">Thermoflavifilum thermophilum</name>
    <dbReference type="NCBI Taxonomy" id="1393122"/>
    <lineage>
        <taxon>Bacteria</taxon>
        <taxon>Pseudomonadati</taxon>
        <taxon>Bacteroidota</taxon>
        <taxon>Chitinophagia</taxon>
        <taxon>Chitinophagales</taxon>
        <taxon>Chitinophagaceae</taxon>
        <taxon>Thermoflavifilum</taxon>
    </lineage>
</organism>
<proteinExistence type="predicted"/>
<keyword evidence="2" id="KW-1185">Reference proteome</keyword>
<gene>
    <name evidence="1" type="ORF">SAMN05660895_1790</name>
</gene>
<dbReference type="RefSeq" id="WP_092459933.1">
    <property type="nucleotide sequence ID" value="NZ_FPCJ01000001.1"/>
</dbReference>
<accession>A0A1I7NGP2</accession>
<protein>
    <submittedName>
        <fullName evidence="1">Uncharacterized protein</fullName>
    </submittedName>
</protein>
<dbReference type="EMBL" id="FPCJ01000001">
    <property type="protein sequence ID" value="SFV33716.1"/>
    <property type="molecule type" value="Genomic_DNA"/>
</dbReference>
<dbReference type="Proteomes" id="UP000199537">
    <property type="component" value="Unassembled WGS sequence"/>
</dbReference>